<evidence type="ECO:0000313" key="6">
    <source>
        <dbReference type="Proteomes" id="UP001176521"/>
    </source>
</evidence>
<feature type="signal peptide" evidence="3">
    <location>
        <begin position="1"/>
        <end position="17"/>
    </location>
</feature>
<keyword evidence="6" id="KW-1185">Reference proteome</keyword>
<dbReference type="AlphaFoldDB" id="A0AAN6JQV6"/>
<keyword evidence="3" id="KW-0732">Signal</keyword>
<dbReference type="InterPro" id="IPR019819">
    <property type="entry name" value="Carboxylesterase_B_CS"/>
</dbReference>
<gene>
    <name evidence="5" type="ORF">OC842_003810</name>
</gene>
<dbReference type="GO" id="GO:0016787">
    <property type="term" value="F:hydrolase activity"/>
    <property type="evidence" value="ECO:0007669"/>
    <property type="project" value="UniProtKB-KW"/>
</dbReference>
<dbReference type="Gene3D" id="3.40.50.1820">
    <property type="entry name" value="alpha/beta hydrolase"/>
    <property type="match status" value="1"/>
</dbReference>
<dbReference type="PROSITE" id="PS00122">
    <property type="entry name" value="CARBOXYLESTERASE_B_1"/>
    <property type="match status" value="1"/>
</dbReference>
<accession>A0AAN6JQV6</accession>
<feature type="domain" description="Carboxylesterase type B" evidence="4">
    <location>
        <begin position="23"/>
        <end position="536"/>
    </location>
</feature>
<reference evidence="5" key="1">
    <citation type="journal article" date="2023" name="PhytoFront">
        <title>Draft Genome Resources of Seven Strains of Tilletia horrida, Causal Agent of Kernel Smut of Rice.</title>
        <authorList>
            <person name="Khanal S."/>
            <person name="Antony Babu S."/>
            <person name="Zhou X.G."/>
        </authorList>
    </citation>
    <scope>NUCLEOTIDE SEQUENCE</scope>
    <source>
        <strain evidence="5">TX3</strain>
    </source>
</reference>
<evidence type="ECO:0000313" key="5">
    <source>
        <dbReference type="EMBL" id="KAK0530798.1"/>
    </source>
</evidence>
<protein>
    <recommendedName>
        <fullName evidence="3">Carboxylic ester hydrolase</fullName>
        <ecNumber evidence="3">3.1.1.-</ecNumber>
    </recommendedName>
</protein>
<comment type="caution">
    <text evidence="5">The sequence shown here is derived from an EMBL/GenBank/DDBJ whole genome shotgun (WGS) entry which is preliminary data.</text>
</comment>
<dbReference type="EMBL" id="JAPDMQ010000204">
    <property type="protein sequence ID" value="KAK0530798.1"/>
    <property type="molecule type" value="Genomic_DNA"/>
</dbReference>
<dbReference type="InterPro" id="IPR050309">
    <property type="entry name" value="Type-B_Carboxylest/Lipase"/>
</dbReference>
<proteinExistence type="inferred from homology"/>
<dbReference type="PROSITE" id="PS00941">
    <property type="entry name" value="CARBOXYLESTERASE_B_2"/>
    <property type="match status" value="1"/>
</dbReference>
<dbReference type="InterPro" id="IPR019826">
    <property type="entry name" value="Carboxylesterase_B_AS"/>
</dbReference>
<organism evidence="5 6">
    <name type="scientific">Tilletia horrida</name>
    <dbReference type="NCBI Taxonomy" id="155126"/>
    <lineage>
        <taxon>Eukaryota</taxon>
        <taxon>Fungi</taxon>
        <taxon>Dikarya</taxon>
        <taxon>Basidiomycota</taxon>
        <taxon>Ustilaginomycotina</taxon>
        <taxon>Exobasidiomycetes</taxon>
        <taxon>Tilletiales</taxon>
        <taxon>Tilletiaceae</taxon>
        <taxon>Tilletia</taxon>
    </lineage>
</organism>
<sequence>MMRILAVLLWVAGHAAAASFGAQPVVDLPQGTISGFTNSTTLVEGFLGIPYVIPPVRFARANPVPKGYGDVNATKFGSACTQYKTESYSPGSEDCLFVNVFRPANTPKKAKLPVAIFIHGGSFTSGSGASYPGYTFVKAGVEAKKPFILVTLNYRLGVLGFLSGSLFEEQVRAGNATLNAGYWDQREAQLWVAKNIAAFGGDPTKVTLWGQSAGAFSVGAQLTFKSNQDASQRPFRAAIMNSGVQFPVTLPPTHPVLSQTYLNLLNYTGCPPTSSAAALACLRSVNASTLASANTRIVTNSSLTLGFLYALPVLDGDFFPLSPNKLLKMGKFADVPILVGDTNDEGTIFAPTGISGNAGFLAIASGLFASNVTASGLAAAVVNKVSKLYPDVLPLGSPYLNPPTKASQGVTNGSNPFFTKPKHNQYKRIASLLGDIVFQANRRLLLRNVRSGTPAWSYIFRQIDHKDALSKGSAHGYDIPYLFGNQGSPALDSPALYEPLSKMMQRAWASFISDLDPRTADKLDWPKYNCRTGKMLFQFKGLNNTLTKDDYREESIAYLTSPDAAAIFSS</sequence>
<dbReference type="InterPro" id="IPR002018">
    <property type="entry name" value="CarbesteraseB"/>
</dbReference>
<name>A0AAN6JQV6_9BASI</name>
<dbReference type="PANTHER" id="PTHR11559">
    <property type="entry name" value="CARBOXYLESTERASE"/>
    <property type="match status" value="1"/>
</dbReference>
<evidence type="ECO:0000256" key="1">
    <source>
        <dbReference type="ARBA" id="ARBA00005964"/>
    </source>
</evidence>
<keyword evidence="2 3" id="KW-0378">Hydrolase</keyword>
<evidence type="ECO:0000259" key="4">
    <source>
        <dbReference type="Pfam" id="PF00135"/>
    </source>
</evidence>
<dbReference type="SUPFAM" id="SSF53474">
    <property type="entry name" value="alpha/beta-Hydrolases"/>
    <property type="match status" value="1"/>
</dbReference>
<evidence type="ECO:0000256" key="3">
    <source>
        <dbReference type="RuleBase" id="RU361235"/>
    </source>
</evidence>
<dbReference type="EC" id="3.1.1.-" evidence="3"/>
<comment type="similarity">
    <text evidence="1 3">Belongs to the type-B carboxylesterase/lipase family.</text>
</comment>
<feature type="chain" id="PRO_5042665445" description="Carboxylic ester hydrolase" evidence="3">
    <location>
        <begin position="18"/>
        <end position="570"/>
    </location>
</feature>
<dbReference type="Proteomes" id="UP001176521">
    <property type="component" value="Unassembled WGS sequence"/>
</dbReference>
<evidence type="ECO:0000256" key="2">
    <source>
        <dbReference type="ARBA" id="ARBA00022801"/>
    </source>
</evidence>
<dbReference type="InterPro" id="IPR029058">
    <property type="entry name" value="AB_hydrolase_fold"/>
</dbReference>
<dbReference type="Pfam" id="PF00135">
    <property type="entry name" value="COesterase"/>
    <property type="match status" value="1"/>
</dbReference>